<dbReference type="EMBL" id="HBFP01007007">
    <property type="protein sequence ID" value="CAD8820622.1"/>
    <property type="molecule type" value="Transcribed_RNA"/>
</dbReference>
<protein>
    <submittedName>
        <fullName evidence="1">Uncharacterized protein</fullName>
    </submittedName>
</protein>
<reference evidence="1" key="1">
    <citation type="submission" date="2021-01" db="EMBL/GenBank/DDBJ databases">
        <authorList>
            <person name="Corre E."/>
            <person name="Pelletier E."/>
            <person name="Niang G."/>
            <person name="Scheremetjew M."/>
            <person name="Finn R."/>
            <person name="Kale V."/>
            <person name="Holt S."/>
            <person name="Cochrane G."/>
            <person name="Meng A."/>
            <person name="Brown T."/>
            <person name="Cohen L."/>
        </authorList>
    </citation>
    <scope>NUCLEOTIDE SEQUENCE</scope>
    <source>
        <strain evidence="1">CCMP3278</strain>
    </source>
</reference>
<evidence type="ECO:0000313" key="1">
    <source>
        <dbReference type="EMBL" id="CAD8820622.1"/>
    </source>
</evidence>
<dbReference type="AlphaFoldDB" id="A0A7S0ZG00"/>
<sequence length="480" mass="54095">MDKRGVVVSIIEAGKMLRELGEFRRAQSLSTRMIDHAIQLASIVRPVDTTSTQNASQHAFRLHASLRESNNELKKLFQIAQFGGFPSKYAALHIQDTFARQLGLQSIVYQSNYDKLQLITHENSDDSHLLLKYQSTLRLCLSSLRSNANSVEIITKVLSTIDEIVPNHDLNNVDPEFHWICGSILTCRQILLNMNQGLAQTSDEKMKYFMDSTVAPLWTAVNQLEQSAKLGFHGCRNSLALNALMIGELARKFERKDEADRFFDVSKSACDKYFGKEHSLNGNTKLDKIMMFCRSKCGVYLLDAKDESDEDRMQVVYECVRELRKCCVESGEDEKEDKDVRVISALRMLGEENHRQGNGLEAEGILRSAVDKVLLSATRYEVFGERERVSGRSEVRVVSEACECLEALAQLVEKLSWNNQSRIKEAEASRYCAETLKSLFPEANLGGETATGSMWFGDEMEALCEAVLSVDKLEDGQEAN</sequence>
<proteinExistence type="predicted"/>
<name>A0A7S0ZG00_9RHOD</name>
<accession>A0A7S0ZG00</accession>
<gene>
    <name evidence="1" type="ORF">TOLI1172_LOCUS5016</name>
</gene>
<organism evidence="1">
    <name type="scientific">Timspurckia oligopyrenoides</name>
    <dbReference type="NCBI Taxonomy" id="708627"/>
    <lineage>
        <taxon>Eukaryota</taxon>
        <taxon>Rhodophyta</taxon>
        <taxon>Bangiophyceae</taxon>
        <taxon>Porphyridiales</taxon>
        <taxon>Porphyridiaceae</taxon>
        <taxon>Timspurckia</taxon>
    </lineage>
</organism>